<dbReference type="Proteomes" id="UP000294513">
    <property type="component" value="Unassembled WGS sequence"/>
</dbReference>
<dbReference type="EMBL" id="SMKU01000002">
    <property type="protein sequence ID" value="TDD97701.1"/>
    <property type="molecule type" value="Genomic_DNA"/>
</dbReference>
<dbReference type="InterPro" id="IPR003497">
    <property type="entry name" value="BRO_N_domain"/>
</dbReference>
<dbReference type="SMART" id="SM01040">
    <property type="entry name" value="Bro-N"/>
    <property type="match status" value="1"/>
</dbReference>
<dbReference type="RefSeq" id="WP_131888863.1">
    <property type="nucleotide sequence ID" value="NZ_SMKU01000002.1"/>
</dbReference>
<evidence type="ECO:0000313" key="3">
    <source>
        <dbReference type="Proteomes" id="UP000294513"/>
    </source>
</evidence>
<dbReference type="PROSITE" id="PS51750">
    <property type="entry name" value="BRO_N"/>
    <property type="match status" value="1"/>
</dbReference>
<keyword evidence="3" id="KW-1185">Reference proteome</keyword>
<name>A0A4R5CCI1_9ACTN</name>
<organism evidence="2 3">
    <name type="scientific">Actinomadura rubrisoli</name>
    <dbReference type="NCBI Taxonomy" id="2530368"/>
    <lineage>
        <taxon>Bacteria</taxon>
        <taxon>Bacillati</taxon>
        <taxon>Actinomycetota</taxon>
        <taxon>Actinomycetes</taxon>
        <taxon>Streptosporangiales</taxon>
        <taxon>Thermomonosporaceae</taxon>
        <taxon>Actinomadura</taxon>
    </lineage>
</organism>
<proteinExistence type="predicted"/>
<sequence length="228" mass="25882">MNGLRLFHNEEFHLRITPIGDSFKVEAPGLARALAFRDAHRLVESIPDEEKGYTTACTPGGDQRIWHVTEPGFYRVLGQRQVSRIKDSTVRDQVTRFQDWVYRDVLPTIRRAGTYALKPVMAFEPVTYTWEEVAAELRQRYGMNYAVPELTRRLRAAGVLKVSGAPRRTYEPMFWWTGTHWELHRSAAGVLAYQLTHSARGLAARGFTQIGLDLADDDPPPQIDGDAA</sequence>
<accession>A0A4R5CCI1</accession>
<dbReference type="OrthoDB" id="9812611at2"/>
<protein>
    <recommendedName>
        <fullName evidence="1">Bro-N domain-containing protein</fullName>
    </recommendedName>
</protein>
<evidence type="ECO:0000313" key="2">
    <source>
        <dbReference type="EMBL" id="TDD97701.1"/>
    </source>
</evidence>
<feature type="domain" description="Bro-N" evidence="1">
    <location>
        <begin position="1"/>
        <end position="113"/>
    </location>
</feature>
<gene>
    <name evidence="2" type="ORF">E1298_01305</name>
</gene>
<comment type="caution">
    <text evidence="2">The sequence shown here is derived from an EMBL/GenBank/DDBJ whole genome shotgun (WGS) entry which is preliminary data.</text>
</comment>
<dbReference type="AlphaFoldDB" id="A0A4R5CCI1"/>
<evidence type="ECO:0000259" key="1">
    <source>
        <dbReference type="PROSITE" id="PS51750"/>
    </source>
</evidence>
<reference evidence="2 3" key="1">
    <citation type="submission" date="2019-03" db="EMBL/GenBank/DDBJ databases">
        <title>Draft genome sequences of novel Actinobacteria.</title>
        <authorList>
            <person name="Sahin N."/>
            <person name="Ay H."/>
            <person name="Saygin H."/>
        </authorList>
    </citation>
    <scope>NUCLEOTIDE SEQUENCE [LARGE SCALE GENOMIC DNA]</scope>
    <source>
        <strain evidence="2 3">H3C3</strain>
    </source>
</reference>